<sequence length="443" mass="48216">MAPQPDPFTGDEKLPARAAVVVIGGGIIGTSTALELAERGVDVVLCEKGIIAGEQSSRNWGWCRQMGRDPREIPLIQESMRAWRGMNERVGAETGYRECGILYFCETEDDIATRERWLDEHARPHQLASRMIGAERTEELAPGSTIKFKGALYTENDGRAEPQKAAPAIAQAARRNGAKIFTGCAVRGIEKQAGRVSSVITEKGRIDCDAVVLAGGAWSRRFCTNAKVELQALNVISSVSRSQKLDTGLETSAAGKGFAYRKRLDGSYTVAHGGVSVADIVPDSFRLFFPFLPNLREEWPYLKLRLGTRFLEEARMARQWSLDSVTPFEQVRILNPEPVQWIVAESVRNLKAAFPAFQNIKIAESWAGCIDVTPDAVPVISEVDEIPGFFIASGFSGHGFGIGPGAGKLMADLVTGGPTCVDPTPFRHSRMTDGSKAAMMAEV</sequence>
<dbReference type="EMBL" id="VHSH01000006">
    <property type="protein sequence ID" value="TQV78438.1"/>
    <property type="molecule type" value="Genomic_DNA"/>
</dbReference>
<dbReference type="PROSITE" id="PS50206">
    <property type="entry name" value="RHODANESE_3"/>
    <property type="match status" value="1"/>
</dbReference>
<name>A0A545TMP2_9PROT</name>
<dbReference type="GO" id="GO:0055130">
    <property type="term" value="P:D-alanine catabolic process"/>
    <property type="evidence" value="ECO:0007669"/>
    <property type="project" value="TreeGrafter"/>
</dbReference>
<evidence type="ECO:0000313" key="4">
    <source>
        <dbReference type="EMBL" id="TQV78438.1"/>
    </source>
</evidence>
<keyword evidence="5" id="KW-1185">Reference proteome</keyword>
<organism evidence="4 5">
    <name type="scientific">Denitrobaculum tricleocarpae</name>
    <dbReference type="NCBI Taxonomy" id="2591009"/>
    <lineage>
        <taxon>Bacteria</taxon>
        <taxon>Pseudomonadati</taxon>
        <taxon>Pseudomonadota</taxon>
        <taxon>Alphaproteobacteria</taxon>
        <taxon>Rhodospirillales</taxon>
        <taxon>Rhodospirillaceae</taxon>
        <taxon>Denitrobaculum</taxon>
    </lineage>
</organism>
<dbReference type="InterPro" id="IPR036188">
    <property type="entry name" value="FAD/NAD-bd_sf"/>
</dbReference>
<dbReference type="InterPro" id="IPR001763">
    <property type="entry name" value="Rhodanese-like_dom"/>
</dbReference>
<dbReference type="OrthoDB" id="9787190at2"/>
<dbReference type="SUPFAM" id="SSF51905">
    <property type="entry name" value="FAD/NAD(P)-binding domain"/>
    <property type="match status" value="1"/>
</dbReference>
<gene>
    <name evidence="4" type="ORF">FKG95_17900</name>
</gene>
<comment type="similarity">
    <text evidence="1">Belongs to the DadA oxidoreductase family.</text>
</comment>
<dbReference type="Gene3D" id="3.30.9.10">
    <property type="entry name" value="D-Amino Acid Oxidase, subunit A, domain 2"/>
    <property type="match status" value="1"/>
</dbReference>
<dbReference type="GO" id="GO:0008718">
    <property type="term" value="F:D-amino-acid dehydrogenase activity"/>
    <property type="evidence" value="ECO:0007669"/>
    <property type="project" value="TreeGrafter"/>
</dbReference>
<comment type="caution">
    <text evidence="4">The sequence shown here is derived from an EMBL/GenBank/DDBJ whole genome shotgun (WGS) entry which is preliminary data.</text>
</comment>
<evidence type="ECO:0000256" key="1">
    <source>
        <dbReference type="ARBA" id="ARBA00009410"/>
    </source>
</evidence>
<dbReference type="RefSeq" id="WP_142897771.1">
    <property type="nucleotide sequence ID" value="NZ_ML660057.1"/>
</dbReference>
<proteinExistence type="inferred from homology"/>
<keyword evidence="2" id="KW-0560">Oxidoreductase</keyword>
<dbReference type="Proteomes" id="UP000315252">
    <property type="component" value="Unassembled WGS sequence"/>
</dbReference>
<feature type="domain" description="Rhodanese" evidence="3">
    <location>
        <begin position="43"/>
        <end position="92"/>
    </location>
</feature>
<dbReference type="AlphaFoldDB" id="A0A545TMP2"/>
<dbReference type="InterPro" id="IPR006076">
    <property type="entry name" value="FAD-dep_OxRdtase"/>
</dbReference>
<dbReference type="GO" id="GO:0005737">
    <property type="term" value="C:cytoplasm"/>
    <property type="evidence" value="ECO:0007669"/>
    <property type="project" value="TreeGrafter"/>
</dbReference>
<protein>
    <submittedName>
        <fullName evidence="4">FAD-binding oxidoreductase</fullName>
    </submittedName>
</protein>
<dbReference type="Gene3D" id="3.50.50.60">
    <property type="entry name" value="FAD/NAD(P)-binding domain"/>
    <property type="match status" value="2"/>
</dbReference>
<evidence type="ECO:0000313" key="5">
    <source>
        <dbReference type="Proteomes" id="UP000315252"/>
    </source>
</evidence>
<accession>A0A545TMP2</accession>
<dbReference type="PANTHER" id="PTHR13847:SF280">
    <property type="entry name" value="D-AMINO ACID DEHYDROGENASE"/>
    <property type="match status" value="1"/>
</dbReference>
<evidence type="ECO:0000259" key="3">
    <source>
        <dbReference type="PROSITE" id="PS50206"/>
    </source>
</evidence>
<dbReference type="GO" id="GO:0005886">
    <property type="term" value="C:plasma membrane"/>
    <property type="evidence" value="ECO:0007669"/>
    <property type="project" value="TreeGrafter"/>
</dbReference>
<dbReference type="PANTHER" id="PTHR13847">
    <property type="entry name" value="SARCOSINE DEHYDROGENASE-RELATED"/>
    <property type="match status" value="1"/>
</dbReference>
<evidence type="ECO:0000256" key="2">
    <source>
        <dbReference type="ARBA" id="ARBA00023002"/>
    </source>
</evidence>
<dbReference type="Pfam" id="PF01266">
    <property type="entry name" value="DAO"/>
    <property type="match status" value="1"/>
</dbReference>
<reference evidence="4 5" key="1">
    <citation type="submission" date="2019-06" db="EMBL/GenBank/DDBJ databases">
        <title>Whole genome sequence for Rhodospirillaceae sp. R148.</title>
        <authorList>
            <person name="Wang G."/>
        </authorList>
    </citation>
    <scope>NUCLEOTIDE SEQUENCE [LARGE SCALE GENOMIC DNA]</scope>
    <source>
        <strain evidence="4 5">R148</strain>
    </source>
</reference>